<feature type="compositionally biased region" description="Low complexity" evidence="1">
    <location>
        <begin position="152"/>
        <end position="174"/>
    </location>
</feature>
<keyword evidence="4" id="KW-1185">Reference proteome</keyword>
<gene>
    <name evidence="3" type="primary">TBC1D9</name>
    <name evidence="3" type="ORF">BGW38_000438</name>
</gene>
<feature type="region of interest" description="Disordered" evidence="1">
    <location>
        <begin position="152"/>
        <end position="194"/>
    </location>
</feature>
<dbReference type="InterPro" id="IPR000195">
    <property type="entry name" value="Rab-GAP-TBC_dom"/>
</dbReference>
<dbReference type="GO" id="GO:0031267">
    <property type="term" value="F:small GTPase binding"/>
    <property type="evidence" value="ECO:0007669"/>
    <property type="project" value="TreeGrafter"/>
</dbReference>
<dbReference type="SMART" id="SM00164">
    <property type="entry name" value="TBC"/>
    <property type="match status" value="1"/>
</dbReference>
<feature type="region of interest" description="Disordered" evidence="1">
    <location>
        <begin position="741"/>
        <end position="791"/>
    </location>
</feature>
<reference evidence="3" key="1">
    <citation type="journal article" date="2020" name="Fungal Divers.">
        <title>Resolving the Mortierellaceae phylogeny through synthesis of multi-gene phylogenetics and phylogenomics.</title>
        <authorList>
            <person name="Vandepol N."/>
            <person name="Liber J."/>
            <person name="Desiro A."/>
            <person name="Na H."/>
            <person name="Kennedy M."/>
            <person name="Barry K."/>
            <person name="Grigoriev I.V."/>
            <person name="Miller A.N."/>
            <person name="O'Donnell K."/>
            <person name="Stajich J.E."/>
            <person name="Bonito G."/>
        </authorList>
    </citation>
    <scope>NUCLEOTIDE SEQUENCE</scope>
    <source>
        <strain evidence="3">KOD1015</strain>
    </source>
</reference>
<feature type="compositionally biased region" description="Low complexity" evidence="1">
    <location>
        <begin position="511"/>
        <end position="521"/>
    </location>
</feature>
<dbReference type="InterPro" id="IPR011993">
    <property type="entry name" value="PH-like_dom_sf"/>
</dbReference>
<protein>
    <submittedName>
        <fullName evidence="3">TBC1 domain member 9</fullName>
    </submittedName>
</protein>
<comment type="caution">
    <text evidence="3">The sequence shown here is derived from an EMBL/GenBank/DDBJ whole genome shotgun (WGS) entry which is preliminary data.</text>
</comment>
<evidence type="ECO:0000313" key="4">
    <source>
        <dbReference type="Proteomes" id="UP000780801"/>
    </source>
</evidence>
<dbReference type="PROSITE" id="PS50086">
    <property type="entry name" value="TBC_RABGAP"/>
    <property type="match status" value="1"/>
</dbReference>
<dbReference type="InterPro" id="IPR050302">
    <property type="entry name" value="Rab_GAP_TBC_domain"/>
</dbReference>
<dbReference type="PANTHER" id="PTHR47219:SF20">
    <property type="entry name" value="TBC1 DOMAIN FAMILY MEMBER 2B"/>
    <property type="match status" value="1"/>
</dbReference>
<feature type="region of interest" description="Disordered" evidence="1">
    <location>
        <begin position="58"/>
        <end position="140"/>
    </location>
</feature>
<dbReference type="Pfam" id="PF00566">
    <property type="entry name" value="RabGAP-TBC"/>
    <property type="match status" value="1"/>
</dbReference>
<evidence type="ECO:0000256" key="1">
    <source>
        <dbReference type="SAM" id="MobiDB-lite"/>
    </source>
</evidence>
<feature type="compositionally biased region" description="Low complexity" evidence="1">
    <location>
        <begin position="60"/>
        <end position="108"/>
    </location>
</feature>
<sequence length="1263" mass="139935">MIIKPIPCASTDQAVAWQDEEANHRFLLQTRSASLLPTHQIKRLRRLSLSLVHNISATANSSNNNNNNNNSNNNNNVNSNSNSNGSNNPSSDHSRSRSFSTSLSSPHLSESRNRTLYDRPLMEEPDEDEESTDPPVATPITTSASAFFSSFTSSSRLSRRSPSLSQTSSPSTESGPTRRESRRGSSNHRAGFSFSSAGDLFENLVESVQRTTTGATTTTTSTTTTPTTSRQSRQLPSLNMSSISSSFTLSNLSVKLPSNAIGRLVDTARQESQKIPIEEAGYRIVLQCSRENYVVAVAVEESQIRADWDCIHKTIFPKISELEMDPGYNRRDENESDKSWIFEIDRLSEALSLDQDQDKAIMSAEVSRIFRFKDEDLLCFYRSGYIRVEGTALQGHIALTRTFLCWHNSTMTERTASDVANGFGSDVDAIVSVKIAYRDVWSIEEEYNGEKDHIVILTKSSKHVFTPTFHRREVLDMLYHFCNAHMRILVSGIAKRVEQARNPHTIHNNASEDSSSAQEESGGMDPKAYPSTATPKNALLINSVSDLKAYNRHVGFRSVFRLPLSETPLAEFTVSLETKSVVDAQAGIVYLSDHFLCYLSSPHTSVHGTEDLGLGNELESEFPTPTLTLVIPLSEIIEFKREQCPSSSTSTTNVARSFASFSQSGSGSMPSSHAFSSLMSSIVTRPQAGVMVYVRSRTRFWLTSTTGRNQELFDAIEQRMQGQENLAPILKGFETRHSLRSMEQGSMSTTASESSSQSTRGSYSEDRTLVGRPSTDSLNPESATTEGQEMNVPSSLSLGHLFRSAHPELVQATIGAKGNRGHSDSDTDSKPWGLWRDRESWQEIDRETEWVDYFALYGSDLCMIRTTRLQSLVTHGIADMFRPQLWMFLSGASYHRHGNDSYQWILQETSGKLSRSHGDIEKDIKRSMPNHPAFQSTVGLGALRRVLASYSWRNPSVGYAQSMNIVTAGLLLYLKEEEAFWLLVTICEQLLPDYYSKTLVGVRIDQKVFSHLVRLSLPMLSSHMEAIDFDLSTITISWFLCIFQSVLPHAAAVRVLDCFFLEGPAFLFKFGLAILKCCQSSLLSSASDVTVVTTVQAFLKRLMTPDPESKRPEGDAKKSATATATARKEFHPLGARASLESTAVGSELMGYLMKTTLTEFSFINSRDVDRLRNRFRMEVVSTMDQESTELAEAMADVDSMTLSATTTTTGSAVSMTEGSAKKGVDPLDVVGRQGLGQGKEEYGTAVPGSQRGRRRESRALVSS</sequence>
<dbReference type="FunFam" id="1.10.8.270:FF:000002">
    <property type="entry name" value="TBC1 domain family member 9B"/>
    <property type="match status" value="1"/>
</dbReference>
<dbReference type="Gene3D" id="1.10.472.80">
    <property type="entry name" value="Ypt/Rab-GAP domain of gyp1p, domain 3"/>
    <property type="match status" value="1"/>
</dbReference>
<accession>A0A9P6FV38</accession>
<feature type="compositionally biased region" description="Acidic residues" evidence="1">
    <location>
        <begin position="123"/>
        <end position="132"/>
    </location>
</feature>
<dbReference type="InterPro" id="IPR004182">
    <property type="entry name" value="GRAM"/>
</dbReference>
<dbReference type="GO" id="GO:0005096">
    <property type="term" value="F:GTPase activator activity"/>
    <property type="evidence" value="ECO:0007669"/>
    <property type="project" value="TreeGrafter"/>
</dbReference>
<feature type="region of interest" description="Disordered" evidence="1">
    <location>
        <begin position="210"/>
        <end position="237"/>
    </location>
</feature>
<dbReference type="SUPFAM" id="SSF47923">
    <property type="entry name" value="Ypt/Rab-GAP domain of gyp1p"/>
    <property type="match status" value="2"/>
</dbReference>
<dbReference type="SMART" id="SM00568">
    <property type="entry name" value="GRAM"/>
    <property type="match status" value="1"/>
</dbReference>
<evidence type="ECO:0000313" key="3">
    <source>
        <dbReference type="EMBL" id="KAF9582262.1"/>
    </source>
</evidence>
<dbReference type="AlphaFoldDB" id="A0A9P6FV38"/>
<dbReference type="PANTHER" id="PTHR47219">
    <property type="entry name" value="RAB GTPASE-ACTIVATING PROTEIN 1-LIKE"/>
    <property type="match status" value="1"/>
</dbReference>
<dbReference type="EMBL" id="JAABOA010001117">
    <property type="protein sequence ID" value="KAF9582262.1"/>
    <property type="molecule type" value="Genomic_DNA"/>
</dbReference>
<organism evidence="3 4">
    <name type="scientific">Lunasporangiospora selenospora</name>
    <dbReference type="NCBI Taxonomy" id="979761"/>
    <lineage>
        <taxon>Eukaryota</taxon>
        <taxon>Fungi</taxon>
        <taxon>Fungi incertae sedis</taxon>
        <taxon>Mucoromycota</taxon>
        <taxon>Mortierellomycotina</taxon>
        <taxon>Mortierellomycetes</taxon>
        <taxon>Mortierellales</taxon>
        <taxon>Mortierellaceae</taxon>
        <taxon>Lunasporangiospora</taxon>
    </lineage>
</organism>
<feature type="region of interest" description="Disordered" evidence="1">
    <location>
        <begin position="505"/>
        <end position="529"/>
    </location>
</feature>
<dbReference type="InterPro" id="IPR035969">
    <property type="entry name" value="Rab-GAP_TBC_sf"/>
</dbReference>
<feature type="compositionally biased region" description="Polar residues" evidence="1">
    <location>
        <begin position="774"/>
        <end position="791"/>
    </location>
</feature>
<dbReference type="Gene3D" id="1.10.8.270">
    <property type="entry name" value="putative rabgap domain of human tbc1 domain family member 14 like domains"/>
    <property type="match status" value="1"/>
</dbReference>
<dbReference type="Proteomes" id="UP000780801">
    <property type="component" value="Unassembled WGS sequence"/>
</dbReference>
<dbReference type="Gene3D" id="2.30.29.30">
    <property type="entry name" value="Pleckstrin-homology domain (PH domain)/Phosphotyrosine-binding domain (PTB)"/>
    <property type="match status" value="1"/>
</dbReference>
<feature type="compositionally biased region" description="Low complexity" evidence="1">
    <location>
        <begin position="746"/>
        <end position="762"/>
    </location>
</feature>
<name>A0A9P6FV38_9FUNG</name>
<feature type="compositionally biased region" description="Basic and acidic residues" evidence="1">
    <location>
        <begin position="109"/>
        <end position="122"/>
    </location>
</feature>
<proteinExistence type="predicted"/>
<feature type="compositionally biased region" description="Low complexity" evidence="1">
    <location>
        <begin position="211"/>
        <end position="228"/>
    </location>
</feature>
<feature type="domain" description="Rab-GAP TBC" evidence="2">
    <location>
        <begin position="876"/>
        <end position="1063"/>
    </location>
</feature>
<dbReference type="OrthoDB" id="294251at2759"/>
<feature type="region of interest" description="Disordered" evidence="1">
    <location>
        <begin position="1208"/>
        <end position="1263"/>
    </location>
</feature>
<evidence type="ECO:0000259" key="2">
    <source>
        <dbReference type="PROSITE" id="PS50086"/>
    </source>
</evidence>